<proteinExistence type="predicted"/>
<keyword evidence="1" id="KW-0472">Membrane</keyword>
<dbReference type="SUPFAM" id="SSF55961">
    <property type="entry name" value="Bet v1-like"/>
    <property type="match status" value="1"/>
</dbReference>
<dbReference type="EMBL" id="CP036268">
    <property type="protein sequence ID" value="QDT37754.1"/>
    <property type="molecule type" value="Genomic_DNA"/>
</dbReference>
<dbReference type="OrthoDB" id="315686at2"/>
<dbReference type="AlphaFoldDB" id="A0A517R1N0"/>
<name>A0A517R1N0_9PLAN</name>
<dbReference type="Proteomes" id="UP000317318">
    <property type="component" value="Chromosome"/>
</dbReference>
<feature type="transmembrane region" description="Helical" evidence="1">
    <location>
        <begin position="70"/>
        <end position="91"/>
    </location>
</feature>
<feature type="transmembrane region" description="Helical" evidence="1">
    <location>
        <begin position="246"/>
        <end position="267"/>
    </location>
</feature>
<keyword evidence="3" id="KW-1185">Reference proteome</keyword>
<evidence type="ECO:0000313" key="2">
    <source>
        <dbReference type="EMBL" id="QDT37754.1"/>
    </source>
</evidence>
<feature type="transmembrane region" description="Helical" evidence="1">
    <location>
        <begin position="279"/>
        <end position="300"/>
    </location>
</feature>
<dbReference type="GO" id="GO:0016020">
    <property type="term" value="C:membrane"/>
    <property type="evidence" value="ECO:0007669"/>
    <property type="project" value="InterPro"/>
</dbReference>
<dbReference type="Gene3D" id="3.30.530.20">
    <property type="match status" value="1"/>
</dbReference>
<dbReference type="InterPro" id="IPR023393">
    <property type="entry name" value="START-like_dom_sf"/>
</dbReference>
<evidence type="ECO:0000313" key="3">
    <source>
        <dbReference type="Proteomes" id="UP000317318"/>
    </source>
</evidence>
<reference evidence="2 3" key="1">
    <citation type="submission" date="2019-02" db="EMBL/GenBank/DDBJ databases">
        <title>Deep-cultivation of Planctomycetes and their phenomic and genomic characterization uncovers novel biology.</title>
        <authorList>
            <person name="Wiegand S."/>
            <person name="Jogler M."/>
            <person name="Boedeker C."/>
            <person name="Pinto D."/>
            <person name="Vollmers J."/>
            <person name="Rivas-Marin E."/>
            <person name="Kohn T."/>
            <person name="Peeters S.H."/>
            <person name="Heuer A."/>
            <person name="Rast P."/>
            <person name="Oberbeckmann S."/>
            <person name="Bunk B."/>
            <person name="Jeske O."/>
            <person name="Meyerdierks A."/>
            <person name="Storesund J.E."/>
            <person name="Kallscheuer N."/>
            <person name="Luecker S."/>
            <person name="Lage O.M."/>
            <person name="Pohl T."/>
            <person name="Merkel B.J."/>
            <person name="Hornburger P."/>
            <person name="Mueller R.-W."/>
            <person name="Bruemmer F."/>
            <person name="Labrenz M."/>
            <person name="Spormann A.M."/>
            <person name="Op den Camp H."/>
            <person name="Overmann J."/>
            <person name="Amann R."/>
            <person name="Jetten M.S.M."/>
            <person name="Mascher T."/>
            <person name="Medema M.H."/>
            <person name="Devos D.P."/>
            <person name="Kaster A.-K."/>
            <person name="Ovreas L."/>
            <person name="Rohde M."/>
            <person name="Galperin M.Y."/>
            <person name="Jogler C."/>
        </authorList>
    </citation>
    <scope>NUCLEOTIDE SEQUENCE [LARGE SCALE GENOMIC DNA]</scope>
    <source>
        <strain evidence="2 3">Pan189</strain>
    </source>
</reference>
<sequence>MLQTVKRRLQLLGPLSQTDYFLTAVLLAIFKTFTEALGFVIFTDRFPPVWQLWLPKYSTFETLFSGAPDWFPPAYFVWSIPFAFLALSLSVRRAIDAGLSPWWGLWAIVPYANVLMFAALAFWPREVSSIEGSSLNDENNPEQRLNAETERWEKAHGSTAGTDIIALLMGPAMALFSMAFYVYGLGEYGIALFFLAPIHAAAWTAFLVNCRVYRGFLPSLGWAMLSAALGAFCLLAFALEGAICIAMAAPIVAILTLLGALLGWTISLAERQAFRNDRFYSLAPIALVLPVGGMIDACMFSPPLRAVRTVTIVDAPPEIVWQNVVSFPDLPAEREWFFDLGISCPVGATIEGQGVGAVRHCRFTTGTFVEPITAWNAPHRLAFDVREQPDPMRELTPWGHVHTPHMTQGLVCERGEFRLEPLPDGRTQLSGTTWYRLGLAPHGYWTMWSDVIIHRIHHRVLNHVRTLSESSENKPRTK</sequence>
<protein>
    <recommendedName>
        <fullName evidence="4">Polyketide cyclase / dehydrase and lipid transport</fullName>
    </recommendedName>
</protein>
<accession>A0A517R1N0</accession>
<keyword evidence="1" id="KW-0812">Transmembrane</keyword>
<dbReference type="KEGG" id="svp:Pan189_21360"/>
<evidence type="ECO:0000256" key="1">
    <source>
        <dbReference type="SAM" id="Phobius"/>
    </source>
</evidence>
<feature type="transmembrane region" description="Helical" evidence="1">
    <location>
        <begin position="20"/>
        <end position="42"/>
    </location>
</feature>
<gene>
    <name evidence="2" type="ORF">Pan189_21360</name>
</gene>
<organism evidence="2 3">
    <name type="scientific">Stratiformator vulcanicus</name>
    <dbReference type="NCBI Taxonomy" id="2527980"/>
    <lineage>
        <taxon>Bacteria</taxon>
        <taxon>Pseudomonadati</taxon>
        <taxon>Planctomycetota</taxon>
        <taxon>Planctomycetia</taxon>
        <taxon>Planctomycetales</taxon>
        <taxon>Planctomycetaceae</taxon>
        <taxon>Stratiformator</taxon>
    </lineage>
</organism>
<keyword evidence="1" id="KW-1133">Transmembrane helix</keyword>
<dbReference type="Pfam" id="PF05656">
    <property type="entry name" value="DUF805"/>
    <property type="match status" value="1"/>
</dbReference>
<evidence type="ECO:0008006" key="4">
    <source>
        <dbReference type="Google" id="ProtNLM"/>
    </source>
</evidence>
<feature type="transmembrane region" description="Helical" evidence="1">
    <location>
        <begin position="103"/>
        <end position="123"/>
    </location>
</feature>
<dbReference type="InterPro" id="IPR008523">
    <property type="entry name" value="DUF805"/>
</dbReference>
<feature type="transmembrane region" description="Helical" evidence="1">
    <location>
        <begin position="220"/>
        <end position="239"/>
    </location>
</feature>